<keyword evidence="3" id="KW-0732">Signal</keyword>
<evidence type="ECO:0000256" key="1">
    <source>
        <dbReference type="SAM" id="MobiDB-lite"/>
    </source>
</evidence>
<dbReference type="RefSeq" id="WP_143026539.1">
    <property type="nucleotide sequence ID" value="NZ_FNEM01000002.1"/>
</dbReference>
<feature type="region of interest" description="Disordered" evidence="1">
    <location>
        <begin position="381"/>
        <end position="400"/>
    </location>
</feature>
<feature type="transmembrane region" description="Helical" evidence="2">
    <location>
        <begin position="406"/>
        <end position="426"/>
    </location>
</feature>
<dbReference type="InterPro" id="IPR025738">
    <property type="entry name" value="BatD"/>
</dbReference>
<dbReference type="PANTHER" id="PTHR40940">
    <property type="entry name" value="PROTEIN BATD-RELATED"/>
    <property type="match status" value="1"/>
</dbReference>
<keyword evidence="2" id="KW-1133">Transmembrane helix</keyword>
<sequence length="538" mass="58865">MVNRLVLLMMLCISPACWSYSSLTASIDANPVVANQSFVLTVIADDDVDANALDTTVLENQFTVVRNNVSRSTQIINFNTRRETRWQLVLIPKSTGTLTIPALMADGLQSQPITLKVVADGAKAGQLATVFMKAGLSEHEVWLGQPVDYWVKLYLATELQRGQLSEPQLANASVVQLGQDRNGNEVVNGRRYRVIERHYLITPQQAGTLTVKGSDFSGDILKPGRSNDLFARSLSTPVQVMGSPVTLTVKQPPASFTEPWLVANAVSLSEQWNPEQLTVEVGDPITRIINLTAVGTSEAALPTLALDYPKGLKSYPDKAERGDDHQGKEIVARLQQSTAIVASSAGEYTLPEIRVAWWNSKLNRKEYATLAARTLTVLPGEATAAPAPPPSQPEQAQPAQPEESVLWRYLSMLLAIALVLTFIWGYRRQPAATAPAAAPRLQSEADSGFVQAAQNNDLQRALKLLPAHLDGIRGPTPSLSQVRTLFPELAPELDQLQQAQFGRQQQPVQVLQLLKLVTALQKKVQQNQQHLPELNPKA</sequence>
<evidence type="ECO:0000256" key="2">
    <source>
        <dbReference type="SAM" id="Phobius"/>
    </source>
</evidence>
<dbReference type="InterPro" id="IPR057699">
    <property type="entry name" value="DUF7939"/>
</dbReference>
<feature type="chain" id="PRO_5011730041" evidence="3">
    <location>
        <begin position="20"/>
        <end position="538"/>
    </location>
</feature>
<feature type="signal peptide" evidence="3">
    <location>
        <begin position="1"/>
        <end position="19"/>
    </location>
</feature>
<accession>A0A1G8LAD0</accession>
<reference evidence="6" key="1">
    <citation type="submission" date="2016-10" db="EMBL/GenBank/DDBJ databases">
        <authorList>
            <person name="Varghese N."/>
            <person name="Submissions S."/>
        </authorList>
    </citation>
    <scope>NUCLEOTIDE SEQUENCE [LARGE SCALE GENOMIC DNA]</scope>
    <source>
        <strain evidence="6">DSM 23317</strain>
    </source>
</reference>
<keyword evidence="2" id="KW-0812">Transmembrane</keyword>
<name>A0A1G8LAD0_9GAMM</name>
<organism evidence="5 6">
    <name type="scientific">Ferrimonas sediminum</name>
    <dbReference type="NCBI Taxonomy" id="718193"/>
    <lineage>
        <taxon>Bacteria</taxon>
        <taxon>Pseudomonadati</taxon>
        <taxon>Pseudomonadota</taxon>
        <taxon>Gammaproteobacteria</taxon>
        <taxon>Alteromonadales</taxon>
        <taxon>Ferrimonadaceae</taxon>
        <taxon>Ferrimonas</taxon>
    </lineage>
</organism>
<evidence type="ECO:0000256" key="3">
    <source>
        <dbReference type="SAM" id="SignalP"/>
    </source>
</evidence>
<gene>
    <name evidence="5" type="ORF">SAMN04488540_1027</name>
</gene>
<dbReference type="EMBL" id="FNEM01000002">
    <property type="protein sequence ID" value="SDI52648.1"/>
    <property type="molecule type" value="Genomic_DNA"/>
</dbReference>
<proteinExistence type="predicted"/>
<dbReference type="Pfam" id="PF13584">
    <property type="entry name" value="BatD"/>
    <property type="match status" value="1"/>
</dbReference>
<protein>
    <submittedName>
        <fullName evidence="5">Oxygen tolerance</fullName>
    </submittedName>
</protein>
<dbReference type="Proteomes" id="UP000199527">
    <property type="component" value="Unassembled WGS sequence"/>
</dbReference>
<dbReference type="PANTHER" id="PTHR40940:SF1">
    <property type="entry name" value="PROTEIN BATD"/>
    <property type="match status" value="1"/>
</dbReference>
<evidence type="ECO:0000313" key="5">
    <source>
        <dbReference type="EMBL" id="SDI52648.1"/>
    </source>
</evidence>
<evidence type="ECO:0000259" key="4">
    <source>
        <dbReference type="Pfam" id="PF25607"/>
    </source>
</evidence>
<dbReference type="OrthoDB" id="5293418at2"/>
<feature type="domain" description="DUF7939" evidence="4">
    <location>
        <begin position="449"/>
        <end position="522"/>
    </location>
</feature>
<evidence type="ECO:0000313" key="6">
    <source>
        <dbReference type="Proteomes" id="UP000199527"/>
    </source>
</evidence>
<keyword evidence="6" id="KW-1185">Reference proteome</keyword>
<dbReference type="Pfam" id="PF25607">
    <property type="entry name" value="DUF7939"/>
    <property type="match status" value="1"/>
</dbReference>
<dbReference type="AlphaFoldDB" id="A0A1G8LAD0"/>
<keyword evidence="2" id="KW-0472">Membrane</keyword>